<dbReference type="AlphaFoldDB" id="A0A1G9NG35"/>
<feature type="region of interest" description="Phosphoribosyl-ATP pyrophosphohydrolase" evidence="15">
    <location>
        <begin position="143"/>
        <end position="232"/>
    </location>
</feature>
<keyword evidence="14 15" id="KW-0511">Multifunctional enzyme</keyword>
<reference evidence="17 18" key="1">
    <citation type="submission" date="2016-10" db="EMBL/GenBank/DDBJ databases">
        <authorList>
            <person name="de Groot N.N."/>
        </authorList>
    </citation>
    <scope>NUCLEOTIDE SEQUENCE [LARGE SCALE GENOMIC DNA]</scope>
    <source>
        <strain evidence="17 18">SLAS-1</strain>
    </source>
</reference>
<evidence type="ECO:0000256" key="12">
    <source>
        <dbReference type="ARBA" id="ARBA00022840"/>
    </source>
</evidence>
<dbReference type="PANTHER" id="PTHR42945:SF1">
    <property type="entry name" value="HISTIDINE BIOSYNTHESIS BIFUNCTIONAL PROTEIN HIS7"/>
    <property type="match status" value="1"/>
</dbReference>
<dbReference type="InterPro" id="IPR008179">
    <property type="entry name" value="HisE"/>
</dbReference>
<keyword evidence="13 15" id="KW-0368">Histidine biosynthesis</keyword>
<evidence type="ECO:0000256" key="3">
    <source>
        <dbReference type="ARBA" id="ARBA00004496"/>
    </source>
</evidence>
<dbReference type="InterPro" id="IPR026660">
    <property type="entry name" value="PRA-CH"/>
</dbReference>
<proteinExistence type="inferred from homology"/>
<dbReference type="InterPro" id="IPR021130">
    <property type="entry name" value="PRib-ATP_PPHydrolase-like"/>
</dbReference>
<dbReference type="HAMAP" id="MF_01019">
    <property type="entry name" value="HisIE"/>
    <property type="match status" value="1"/>
</dbReference>
<dbReference type="GO" id="GO:0005524">
    <property type="term" value="F:ATP binding"/>
    <property type="evidence" value="ECO:0007669"/>
    <property type="project" value="UniProtKB-KW"/>
</dbReference>
<keyword evidence="8 15" id="KW-0963">Cytoplasm</keyword>
<comment type="pathway">
    <text evidence="4 15">Amino-acid biosynthesis; L-histidine biosynthesis; L-histidine from 5-phospho-alpha-D-ribose 1-diphosphate: step 3/9.</text>
</comment>
<evidence type="ECO:0000256" key="9">
    <source>
        <dbReference type="ARBA" id="ARBA00022605"/>
    </source>
</evidence>
<dbReference type="GO" id="GO:0004635">
    <property type="term" value="F:phosphoribosyl-AMP cyclohydrolase activity"/>
    <property type="evidence" value="ECO:0007669"/>
    <property type="project" value="UniProtKB-UniRule"/>
</dbReference>
<dbReference type="NCBIfam" id="NF002747">
    <property type="entry name" value="PRK02759.1"/>
    <property type="match status" value="1"/>
</dbReference>
<dbReference type="Gene3D" id="1.10.287.1080">
    <property type="entry name" value="MazG-like"/>
    <property type="match status" value="1"/>
</dbReference>
<keyword evidence="12 15" id="KW-0067">ATP-binding</keyword>
<dbReference type="GO" id="GO:0005737">
    <property type="term" value="C:cytoplasm"/>
    <property type="evidence" value="ECO:0007669"/>
    <property type="project" value="UniProtKB-SubCell"/>
</dbReference>
<dbReference type="InterPro" id="IPR023019">
    <property type="entry name" value="His_synth_HisIE"/>
</dbReference>
<dbReference type="HAMAP" id="MF_01021">
    <property type="entry name" value="HisI"/>
    <property type="match status" value="1"/>
</dbReference>
<dbReference type="PANTHER" id="PTHR42945">
    <property type="entry name" value="HISTIDINE BIOSYNTHESIS BIFUNCTIONAL PROTEIN"/>
    <property type="match status" value="1"/>
</dbReference>
<dbReference type="GO" id="GO:0004636">
    <property type="term" value="F:phosphoribosyl-ATP diphosphatase activity"/>
    <property type="evidence" value="ECO:0007669"/>
    <property type="project" value="UniProtKB-UniRule"/>
</dbReference>
<dbReference type="InterPro" id="IPR038019">
    <property type="entry name" value="PRib_AMP_CycHydrolase_sf"/>
</dbReference>
<feature type="domain" description="Phosphoribosyl-AMP cyclohydrolase" evidence="16">
    <location>
        <begin position="46"/>
        <end position="119"/>
    </location>
</feature>
<dbReference type="FunFam" id="3.10.20.810:FF:000001">
    <property type="entry name" value="Histidine biosynthesis bifunctional protein HisIE"/>
    <property type="match status" value="1"/>
</dbReference>
<evidence type="ECO:0000313" key="18">
    <source>
        <dbReference type="Proteomes" id="UP000199476"/>
    </source>
</evidence>
<organism evidence="17 18">
    <name type="scientific">Halarsenatibacter silvermanii</name>
    <dbReference type="NCBI Taxonomy" id="321763"/>
    <lineage>
        <taxon>Bacteria</taxon>
        <taxon>Bacillati</taxon>
        <taxon>Bacillota</taxon>
        <taxon>Clostridia</taxon>
        <taxon>Halanaerobiales</taxon>
        <taxon>Halarsenatibacteraceae</taxon>
        <taxon>Halarsenatibacter</taxon>
    </lineage>
</organism>
<evidence type="ECO:0000256" key="13">
    <source>
        <dbReference type="ARBA" id="ARBA00023102"/>
    </source>
</evidence>
<dbReference type="GO" id="GO:0000105">
    <property type="term" value="P:L-histidine biosynthetic process"/>
    <property type="evidence" value="ECO:0007669"/>
    <property type="project" value="UniProtKB-UniRule"/>
</dbReference>
<evidence type="ECO:0000256" key="6">
    <source>
        <dbReference type="ARBA" id="ARBA00007731"/>
    </source>
</evidence>
<evidence type="ECO:0000256" key="2">
    <source>
        <dbReference type="ARBA" id="ARBA00001460"/>
    </source>
</evidence>
<evidence type="ECO:0000259" key="16">
    <source>
        <dbReference type="Pfam" id="PF01502"/>
    </source>
</evidence>
<evidence type="ECO:0000256" key="1">
    <source>
        <dbReference type="ARBA" id="ARBA00000024"/>
    </source>
</evidence>
<dbReference type="EMBL" id="FNGO01000010">
    <property type="protein sequence ID" value="SDL85548.1"/>
    <property type="molecule type" value="Genomic_DNA"/>
</dbReference>
<dbReference type="NCBIfam" id="TIGR03188">
    <property type="entry name" value="histidine_hisI"/>
    <property type="match status" value="1"/>
</dbReference>
<evidence type="ECO:0000256" key="14">
    <source>
        <dbReference type="ARBA" id="ARBA00023268"/>
    </source>
</evidence>
<dbReference type="HAMAP" id="MF_01020">
    <property type="entry name" value="HisE"/>
    <property type="match status" value="1"/>
</dbReference>
<dbReference type="STRING" id="321763.SAMN04488692_11067"/>
<evidence type="ECO:0000256" key="8">
    <source>
        <dbReference type="ARBA" id="ARBA00022490"/>
    </source>
</evidence>
<keyword evidence="10 15" id="KW-0547">Nucleotide-binding</keyword>
<dbReference type="Proteomes" id="UP000199476">
    <property type="component" value="Unassembled WGS sequence"/>
</dbReference>
<evidence type="ECO:0000256" key="7">
    <source>
        <dbReference type="ARBA" id="ARBA00008299"/>
    </source>
</evidence>
<dbReference type="Gene3D" id="3.10.20.810">
    <property type="entry name" value="Phosphoribosyl-AMP cyclohydrolase"/>
    <property type="match status" value="1"/>
</dbReference>
<dbReference type="NCBIfam" id="NF000768">
    <property type="entry name" value="PRK00051.1"/>
    <property type="match status" value="1"/>
</dbReference>
<dbReference type="SUPFAM" id="SSF141734">
    <property type="entry name" value="HisI-like"/>
    <property type="match status" value="1"/>
</dbReference>
<comment type="similarity">
    <text evidence="7 15">In the N-terminal section; belongs to the PRA-CH family.</text>
</comment>
<dbReference type="CDD" id="cd11534">
    <property type="entry name" value="NTP-PPase_HisIE_like"/>
    <property type="match status" value="1"/>
</dbReference>
<accession>A0A1G9NG35</accession>
<sequence>MVMKMIDKNNQSEKNDRKDPVEMIDFDSRGLAPAIVQDIRTGDVLMLAYMNEESLRRTIEDGRAHFFSRSRQKLWLKGETSENYQYVQRIKYDCDADALLLEAIPAGPACHTGEETCFYRELSETSHHFDEKSGRNRLDYSILDELREIITSRDEKRPDGSYTVELLEAGDEEMAKKLGEEGVELALSAVQNEEEEIYRESADLIYHLLVMLNSQGLSLAGVLSELRERFRQ</sequence>
<protein>
    <recommendedName>
        <fullName evidence="15">Histidine biosynthesis bifunctional protein HisIE</fullName>
    </recommendedName>
    <domain>
        <recommendedName>
            <fullName evidence="15">Phosphoribosyl-AMP cyclohydrolase</fullName>
            <shortName evidence="15">PRA-CH</shortName>
            <ecNumber evidence="15">3.5.4.19</ecNumber>
        </recommendedName>
    </domain>
    <domain>
        <recommendedName>
            <fullName evidence="15">Phosphoribosyl-ATP pyrophosphatase</fullName>
            <shortName evidence="15">PRA-PH</shortName>
            <ecNumber evidence="15">3.6.1.31</ecNumber>
        </recommendedName>
    </domain>
</protein>
<gene>
    <name evidence="15" type="primary">hisI</name>
    <name evidence="15" type="synonym">hisIE</name>
    <name evidence="17" type="ORF">SAMN04488692_11067</name>
</gene>
<evidence type="ECO:0000256" key="11">
    <source>
        <dbReference type="ARBA" id="ARBA00022801"/>
    </source>
</evidence>
<comment type="pathway">
    <text evidence="5 15">Amino-acid biosynthesis; L-histidine biosynthesis; L-histidine from 5-phospho-alpha-D-ribose 1-diphosphate: step 2/9.</text>
</comment>
<comment type="catalytic activity">
    <reaction evidence="1 15">
        <text>1-(5-phospho-beta-D-ribosyl)-5'-AMP + H2O = 1-(5-phospho-beta-D-ribosyl)-5-[(5-phospho-beta-D-ribosylamino)methylideneamino]imidazole-4-carboxamide</text>
        <dbReference type="Rhea" id="RHEA:20049"/>
        <dbReference type="ChEBI" id="CHEBI:15377"/>
        <dbReference type="ChEBI" id="CHEBI:58435"/>
        <dbReference type="ChEBI" id="CHEBI:59457"/>
        <dbReference type="EC" id="3.5.4.19"/>
    </reaction>
</comment>
<keyword evidence="18" id="KW-1185">Reference proteome</keyword>
<comment type="catalytic activity">
    <reaction evidence="2 15">
        <text>1-(5-phospho-beta-D-ribosyl)-ATP + H2O = 1-(5-phospho-beta-D-ribosyl)-5'-AMP + diphosphate + H(+)</text>
        <dbReference type="Rhea" id="RHEA:22828"/>
        <dbReference type="ChEBI" id="CHEBI:15377"/>
        <dbReference type="ChEBI" id="CHEBI:15378"/>
        <dbReference type="ChEBI" id="CHEBI:33019"/>
        <dbReference type="ChEBI" id="CHEBI:59457"/>
        <dbReference type="ChEBI" id="CHEBI:73183"/>
        <dbReference type="EC" id="3.6.1.31"/>
    </reaction>
</comment>
<comment type="subcellular location">
    <subcellularLocation>
        <location evidence="3 15">Cytoplasm</location>
    </subcellularLocation>
</comment>
<dbReference type="Pfam" id="PF01503">
    <property type="entry name" value="PRA-PH"/>
    <property type="match status" value="1"/>
</dbReference>
<keyword evidence="9 15" id="KW-0028">Amino-acid biosynthesis</keyword>
<name>A0A1G9NG35_9FIRM</name>
<evidence type="ECO:0000256" key="5">
    <source>
        <dbReference type="ARBA" id="ARBA00005204"/>
    </source>
</evidence>
<evidence type="ECO:0000256" key="10">
    <source>
        <dbReference type="ARBA" id="ARBA00022741"/>
    </source>
</evidence>
<dbReference type="SUPFAM" id="SSF101386">
    <property type="entry name" value="all-alpha NTP pyrophosphatases"/>
    <property type="match status" value="1"/>
</dbReference>
<feature type="region of interest" description="Phosphoribosyl-AMP cyclohydrolase" evidence="15">
    <location>
        <begin position="1"/>
        <end position="142"/>
    </location>
</feature>
<keyword evidence="11 15" id="KW-0378">Hydrolase</keyword>
<dbReference type="EC" id="3.6.1.31" evidence="15"/>
<dbReference type="UniPathway" id="UPA00031">
    <property type="reaction ID" value="UER00007"/>
</dbReference>
<evidence type="ECO:0000256" key="15">
    <source>
        <dbReference type="HAMAP-Rule" id="MF_01019"/>
    </source>
</evidence>
<dbReference type="Pfam" id="PF01502">
    <property type="entry name" value="PRA-CH"/>
    <property type="match status" value="1"/>
</dbReference>
<dbReference type="InterPro" id="IPR002496">
    <property type="entry name" value="PRib_AMP_CycHydrolase_dom"/>
</dbReference>
<comment type="similarity">
    <text evidence="6 15">In the C-terminal section; belongs to the PRA-PH family.</text>
</comment>
<evidence type="ECO:0000313" key="17">
    <source>
        <dbReference type="EMBL" id="SDL85548.1"/>
    </source>
</evidence>
<dbReference type="EC" id="3.5.4.19" evidence="15"/>
<evidence type="ECO:0000256" key="4">
    <source>
        <dbReference type="ARBA" id="ARBA00005169"/>
    </source>
</evidence>